<dbReference type="GO" id="GO:0006744">
    <property type="term" value="P:ubiquinone biosynthetic process"/>
    <property type="evidence" value="ECO:0007669"/>
    <property type="project" value="InterPro"/>
</dbReference>
<dbReference type="EMBL" id="RDQL01000001">
    <property type="protein sequence ID" value="RMX02790.1"/>
    <property type="molecule type" value="Genomic_DNA"/>
</dbReference>
<dbReference type="PANTHER" id="PTHR38693:SF1">
    <property type="entry name" value="UBIQUINONE BIOSYNTHESIS ACCESSORY FACTOR UBIJ"/>
    <property type="match status" value="1"/>
</dbReference>
<accession>A0A3M6QI77</accession>
<dbReference type="PANTHER" id="PTHR38693">
    <property type="entry name" value="UBIQUINONE BIOSYNTHESIS PROTEIN UBIJ"/>
    <property type="match status" value="1"/>
</dbReference>
<protein>
    <recommendedName>
        <fullName evidence="3">Ubiquinone biosynthesis protein UbiJ</fullName>
    </recommendedName>
</protein>
<dbReference type="Proteomes" id="UP000267035">
    <property type="component" value="Unassembled WGS sequence"/>
</dbReference>
<gene>
    <name evidence="1" type="ORF">EBQ25_00765</name>
</gene>
<keyword evidence="2" id="KW-1185">Reference proteome</keyword>
<evidence type="ECO:0008006" key="3">
    <source>
        <dbReference type="Google" id="ProtNLM"/>
    </source>
</evidence>
<organism evidence="1 2">
    <name type="scientific">Allofranklinella schreckenbergeri</name>
    <dbReference type="NCBI Taxonomy" id="1076744"/>
    <lineage>
        <taxon>Bacteria</taxon>
        <taxon>Pseudomonadati</taxon>
        <taxon>Pseudomonadota</taxon>
        <taxon>Betaproteobacteria</taxon>
        <taxon>Burkholderiales</taxon>
        <taxon>Comamonadaceae</taxon>
        <taxon>Allofranklinella</taxon>
    </lineage>
</organism>
<proteinExistence type="predicted"/>
<dbReference type="InterPro" id="IPR038989">
    <property type="entry name" value="UbiJ"/>
</dbReference>
<reference evidence="1 2" key="1">
    <citation type="submission" date="2018-10" db="EMBL/GenBank/DDBJ databases">
        <title>Comamonadaceae CDC group NO-1 genome sequencing and assembly.</title>
        <authorList>
            <person name="Bernier A.-M."/>
            <person name="Bernard K."/>
        </authorList>
    </citation>
    <scope>NUCLEOTIDE SEQUENCE [LARGE SCALE GENOMIC DNA]</scope>
    <source>
        <strain evidence="1 2">NML161473</strain>
    </source>
</reference>
<comment type="caution">
    <text evidence="1">The sequence shown here is derived from an EMBL/GenBank/DDBJ whole genome shotgun (WGS) entry which is preliminary data.</text>
</comment>
<evidence type="ECO:0000313" key="1">
    <source>
        <dbReference type="EMBL" id="RMX02790.1"/>
    </source>
</evidence>
<sequence length="180" mass="19790">MSIQSPFPFLNNMLSGLGQGIALPGWLVQEIQRRMVLLVNHVLQQEPQAQHRLAPQQGKSVYVSWRQFNAQVRITPAGLLDLDEVTGSSDLLLEVAEPSVTRLLQGAVRGQRPPIRIAGDVDLASALNWVIDNVRWDLEEDLARLIGDVPAHKLAQVGSRLAQELRKFAQGAGRSGAPRP</sequence>
<name>A0A3M6QI77_9BURK</name>
<evidence type="ECO:0000313" key="2">
    <source>
        <dbReference type="Proteomes" id="UP000267035"/>
    </source>
</evidence>
<dbReference type="AlphaFoldDB" id="A0A3M6QI77"/>